<name>A0ABQ3B003_9GAMM</name>
<comment type="caution">
    <text evidence="1">The sequence shown here is derived from an EMBL/GenBank/DDBJ whole genome shotgun (WGS) entry which is preliminary data.</text>
</comment>
<dbReference type="Proteomes" id="UP000619761">
    <property type="component" value="Unassembled WGS sequence"/>
</dbReference>
<proteinExistence type="predicted"/>
<accession>A0ABQ3B003</accession>
<gene>
    <name evidence="1" type="ORF">GCM10011613_12560</name>
</gene>
<evidence type="ECO:0000313" key="1">
    <source>
        <dbReference type="EMBL" id="GGY69703.1"/>
    </source>
</evidence>
<organism evidence="1 2">
    <name type="scientific">Cellvibrio zantedeschiae</name>
    <dbReference type="NCBI Taxonomy" id="1237077"/>
    <lineage>
        <taxon>Bacteria</taxon>
        <taxon>Pseudomonadati</taxon>
        <taxon>Pseudomonadota</taxon>
        <taxon>Gammaproteobacteria</taxon>
        <taxon>Cellvibrionales</taxon>
        <taxon>Cellvibrionaceae</taxon>
        <taxon>Cellvibrio</taxon>
    </lineage>
</organism>
<dbReference type="RefSeq" id="WP_189416821.1">
    <property type="nucleotide sequence ID" value="NZ_BMYZ01000001.1"/>
</dbReference>
<reference evidence="2" key="1">
    <citation type="journal article" date="2019" name="Int. J. Syst. Evol. Microbiol.">
        <title>The Global Catalogue of Microorganisms (GCM) 10K type strain sequencing project: providing services to taxonomists for standard genome sequencing and annotation.</title>
        <authorList>
            <consortium name="The Broad Institute Genomics Platform"/>
            <consortium name="The Broad Institute Genome Sequencing Center for Infectious Disease"/>
            <person name="Wu L."/>
            <person name="Ma J."/>
        </authorList>
    </citation>
    <scope>NUCLEOTIDE SEQUENCE [LARGE SCALE GENOMIC DNA]</scope>
    <source>
        <strain evidence="2">KCTC 32239</strain>
    </source>
</reference>
<keyword evidence="2" id="KW-1185">Reference proteome</keyword>
<dbReference type="EMBL" id="BMYZ01000001">
    <property type="protein sequence ID" value="GGY69703.1"/>
    <property type="molecule type" value="Genomic_DNA"/>
</dbReference>
<sequence>MREATSGRELKFEDFQEELFVFLARRFGSIALAERISKEMKTRINESDVLGLVGNPKVYLSSYGLSLGLQFLQEELGISPHHRNLRQ</sequence>
<evidence type="ECO:0000313" key="2">
    <source>
        <dbReference type="Proteomes" id="UP000619761"/>
    </source>
</evidence>
<protein>
    <submittedName>
        <fullName evidence="1">Uncharacterized protein</fullName>
    </submittedName>
</protein>